<dbReference type="Gene3D" id="1.10.8.430">
    <property type="entry name" value="Helical domain of apoptotic protease-activating factors"/>
    <property type="match status" value="1"/>
</dbReference>
<dbReference type="Proteomes" id="UP000053144">
    <property type="component" value="Chromosome 8"/>
</dbReference>
<keyword evidence="2" id="KW-0677">Repeat</keyword>
<dbReference type="PANTHER" id="PTHR11017">
    <property type="entry name" value="LEUCINE-RICH REPEAT-CONTAINING PROTEIN"/>
    <property type="match status" value="1"/>
</dbReference>
<evidence type="ECO:0000313" key="7">
    <source>
        <dbReference type="Proteomes" id="UP000053144"/>
    </source>
</evidence>
<dbReference type="InterPro" id="IPR035897">
    <property type="entry name" value="Toll_tir_struct_dom_sf"/>
</dbReference>
<dbReference type="EMBL" id="CM003378">
    <property type="protein sequence ID" value="KOM50311.1"/>
    <property type="molecule type" value="Genomic_DNA"/>
</dbReference>
<organism evidence="6 7">
    <name type="scientific">Phaseolus angularis</name>
    <name type="common">Azuki bean</name>
    <name type="synonym">Vigna angularis</name>
    <dbReference type="NCBI Taxonomy" id="3914"/>
    <lineage>
        <taxon>Eukaryota</taxon>
        <taxon>Viridiplantae</taxon>
        <taxon>Streptophyta</taxon>
        <taxon>Embryophyta</taxon>
        <taxon>Tracheophyta</taxon>
        <taxon>Spermatophyta</taxon>
        <taxon>Magnoliopsida</taxon>
        <taxon>eudicotyledons</taxon>
        <taxon>Gunneridae</taxon>
        <taxon>Pentapetalae</taxon>
        <taxon>rosids</taxon>
        <taxon>fabids</taxon>
        <taxon>Fabales</taxon>
        <taxon>Fabaceae</taxon>
        <taxon>Papilionoideae</taxon>
        <taxon>50 kb inversion clade</taxon>
        <taxon>NPAAA clade</taxon>
        <taxon>indigoferoid/millettioid clade</taxon>
        <taxon>Phaseoleae</taxon>
        <taxon>Vigna</taxon>
    </lineage>
</organism>
<dbReference type="GO" id="GO:0043531">
    <property type="term" value="F:ADP binding"/>
    <property type="evidence" value="ECO:0007669"/>
    <property type="project" value="InterPro"/>
</dbReference>
<keyword evidence="1" id="KW-0433">Leucine-rich repeat</keyword>
<gene>
    <name evidence="6" type="ORF">LR48_Vigan08g113800</name>
</gene>
<dbReference type="SUPFAM" id="SSF52200">
    <property type="entry name" value="Toll/Interleukin receptor TIR domain"/>
    <property type="match status" value="1"/>
</dbReference>
<evidence type="ECO:0000259" key="5">
    <source>
        <dbReference type="PROSITE" id="PS50104"/>
    </source>
</evidence>
<sequence>MCSKAIVQYTASSSHPINRYDVFVSFRGKDTRNNFTGFLFEALRRKGIDAFKDDEDLKKGESIAPELLHAIQSSRLFIVVFSKNYASSTWCLRELAEIRNCVQTSPRPVIPVFYDVDPSVVRKQSECYENAFAEHEKRFREDKAKMEEAERWREALRQVANLSGWDIRNKLRNVRALVVLDNVDEVEQLRMFTGKRDTLLRECLGGGSRIILVSRDEHILRTHGVDDIYQVQPLNRENAMQLFCRNAFKVNHILSDYEKLARGILSHAQDHPLAIEVIGSSLFGRNVSQWESALARLKEKKSKNIMDVLRLSFDQLDEDQKETFLDIASVLCNHHEKYVKEVLNFRGFHAEYSLQVLLDKSLIVSRDGFIHMHCFLKDLAEYIVKEESPKEPLKRSRLWDYQDFRKAMSNNETTEILEVVAVHALLNSKTVRVDGLSKIRHLKYLRLKYVNCSGRFSHLSSELGYLDWNNYPFECLPQSFQPHKLVELLLRGSSIQRLWSGTKVLPNLKHLDLSYSEKLVEMPDVAEALNLEGIELEGCIQLRKLSPSIGLLSKLTILNLKNCENLSKCLTSLSFLTHLGSIIPGREIPMWFNNQLWSNNNSIIINVTPFVHYDNWVGVVCCAILSYETRFLADLRRMNMDNSNCMWLFYYSRQQFYEEKLKIWGKLGYNFKLRFKISDDNGQFAKFEVEKYGYRWVNEQDLQLSTSAMNLAAP</sequence>
<dbReference type="InterPro" id="IPR032675">
    <property type="entry name" value="LRR_dom_sf"/>
</dbReference>
<proteinExistence type="predicted"/>
<evidence type="ECO:0000256" key="4">
    <source>
        <dbReference type="ARBA" id="ARBA00023027"/>
    </source>
</evidence>
<dbReference type="GO" id="GO:0007165">
    <property type="term" value="P:signal transduction"/>
    <property type="evidence" value="ECO:0007669"/>
    <property type="project" value="InterPro"/>
</dbReference>
<dbReference type="AlphaFoldDB" id="A0A0L9V5J2"/>
<dbReference type="SUPFAM" id="SSF52540">
    <property type="entry name" value="P-loop containing nucleoside triphosphate hydrolases"/>
    <property type="match status" value="1"/>
</dbReference>
<dbReference type="PROSITE" id="PS50104">
    <property type="entry name" value="TIR"/>
    <property type="match status" value="1"/>
</dbReference>
<dbReference type="Gene3D" id="3.40.50.10140">
    <property type="entry name" value="Toll/interleukin-1 receptor homology (TIR) domain"/>
    <property type="match status" value="1"/>
</dbReference>
<dbReference type="Pfam" id="PF20160">
    <property type="entry name" value="C-JID"/>
    <property type="match status" value="1"/>
</dbReference>
<evidence type="ECO:0000313" key="6">
    <source>
        <dbReference type="EMBL" id="KOM50311.1"/>
    </source>
</evidence>
<protein>
    <recommendedName>
        <fullName evidence="5">TIR domain-containing protein</fullName>
    </recommendedName>
</protein>
<evidence type="ECO:0000256" key="3">
    <source>
        <dbReference type="ARBA" id="ARBA00022821"/>
    </source>
</evidence>
<dbReference type="InterPro" id="IPR042197">
    <property type="entry name" value="Apaf_helical"/>
</dbReference>
<name>A0A0L9V5J2_PHAAN</name>
<keyword evidence="3" id="KW-0611">Plant defense</keyword>
<evidence type="ECO:0000256" key="2">
    <source>
        <dbReference type="ARBA" id="ARBA00022737"/>
    </source>
</evidence>
<feature type="domain" description="TIR" evidence="5">
    <location>
        <begin position="18"/>
        <end position="178"/>
    </location>
</feature>
<reference evidence="7" key="1">
    <citation type="journal article" date="2015" name="Proc. Natl. Acad. Sci. U.S.A.">
        <title>Genome sequencing of adzuki bean (Vigna angularis) provides insight into high starch and low fat accumulation and domestication.</title>
        <authorList>
            <person name="Yang K."/>
            <person name="Tian Z."/>
            <person name="Chen C."/>
            <person name="Luo L."/>
            <person name="Zhao B."/>
            <person name="Wang Z."/>
            <person name="Yu L."/>
            <person name="Li Y."/>
            <person name="Sun Y."/>
            <person name="Li W."/>
            <person name="Chen Y."/>
            <person name="Li Y."/>
            <person name="Zhang Y."/>
            <person name="Ai D."/>
            <person name="Zhao J."/>
            <person name="Shang C."/>
            <person name="Ma Y."/>
            <person name="Wu B."/>
            <person name="Wang M."/>
            <person name="Gao L."/>
            <person name="Sun D."/>
            <person name="Zhang P."/>
            <person name="Guo F."/>
            <person name="Wang W."/>
            <person name="Li Y."/>
            <person name="Wang J."/>
            <person name="Varshney R.K."/>
            <person name="Wang J."/>
            <person name="Ling H.Q."/>
            <person name="Wan P."/>
        </authorList>
    </citation>
    <scope>NUCLEOTIDE SEQUENCE</scope>
    <source>
        <strain evidence="7">cv. Jingnong 6</strain>
    </source>
</reference>
<dbReference type="Pfam" id="PF01582">
    <property type="entry name" value="TIR"/>
    <property type="match status" value="1"/>
</dbReference>
<dbReference type="Gramene" id="KOM50311">
    <property type="protein sequence ID" value="KOM50311"/>
    <property type="gene ID" value="LR48_Vigan08g113800"/>
</dbReference>
<dbReference type="InterPro" id="IPR058192">
    <property type="entry name" value="WHD_ROQ1-like"/>
</dbReference>
<dbReference type="SMART" id="SM00255">
    <property type="entry name" value="TIR"/>
    <property type="match status" value="1"/>
</dbReference>
<dbReference type="Pfam" id="PF23282">
    <property type="entry name" value="WHD_ROQ1"/>
    <property type="match status" value="1"/>
</dbReference>
<dbReference type="Gene3D" id="3.80.10.10">
    <property type="entry name" value="Ribonuclease Inhibitor"/>
    <property type="match status" value="1"/>
</dbReference>
<dbReference type="InterPro" id="IPR000157">
    <property type="entry name" value="TIR_dom"/>
</dbReference>
<dbReference type="InterPro" id="IPR044974">
    <property type="entry name" value="Disease_R_plants"/>
</dbReference>
<accession>A0A0L9V5J2</accession>
<dbReference type="InterPro" id="IPR027417">
    <property type="entry name" value="P-loop_NTPase"/>
</dbReference>
<evidence type="ECO:0000256" key="1">
    <source>
        <dbReference type="ARBA" id="ARBA00022614"/>
    </source>
</evidence>
<dbReference type="PANTHER" id="PTHR11017:SF259">
    <property type="entry name" value="ADP-RIBOSYL CYCLASE_CYCLIC ADP-RIBOSE HYDROLASE"/>
    <property type="match status" value="1"/>
</dbReference>
<dbReference type="InterPro" id="IPR036390">
    <property type="entry name" value="WH_DNA-bd_sf"/>
</dbReference>
<dbReference type="InterPro" id="IPR045344">
    <property type="entry name" value="C-JID"/>
</dbReference>
<dbReference type="FunFam" id="3.40.50.10140:FF:000007">
    <property type="entry name" value="Disease resistance protein (TIR-NBS-LRR class)"/>
    <property type="match status" value="1"/>
</dbReference>
<dbReference type="PRINTS" id="PR00364">
    <property type="entry name" value="DISEASERSIST"/>
</dbReference>
<keyword evidence="4" id="KW-0520">NAD</keyword>
<dbReference type="SUPFAM" id="SSF46785">
    <property type="entry name" value="Winged helix' DNA-binding domain"/>
    <property type="match status" value="1"/>
</dbReference>
<dbReference type="GO" id="GO:0006952">
    <property type="term" value="P:defense response"/>
    <property type="evidence" value="ECO:0007669"/>
    <property type="project" value="UniProtKB-KW"/>
</dbReference>
<dbReference type="OMA" id="LIDTTEW"/>
<dbReference type="GO" id="GO:0061809">
    <property type="term" value="F:NAD+ nucleosidase activity, cyclic ADP-ribose generating"/>
    <property type="evidence" value="ECO:0007669"/>
    <property type="project" value="UniProtKB-EC"/>
</dbReference>
<dbReference type="SUPFAM" id="SSF52058">
    <property type="entry name" value="L domain-like"/>
    <property type="match status" value="1"/>
</dbReference>
<dbReference type="STRING" id="3914.A0A0L9V5J2"/>